<comment type="caution">
    <text evidence="2">The sequence shown here is derived from an EMBL/GenBank/DDBJ whole genome shotgun (WGS) entry which is preliminary data.</text>
</comment>
<feature type="transmembrane region" description="Helical" evidence="1">
    <location>
        <begin position="141"/>
        <end position="160"/>
    </location>
</feature>
<sequence>MKAQFLRIILLSAGAWSILQVGHEIIGHGFMVIMVGGEVLSVDGMYLNHNLEDVSDLGLRWVKAGGSLFNIVWAIGAFLLLRSRTFKNYTTNYFLWVSVALNLMQSGSYIGFGRYISKGMDWSMILEGIQNRMLWEFMETFGGLLLLTFGVWVAVRYGKWFMGWGTISSSKILYWVPLFTSTVLSVVSSVLIPTTDRFMMLMGGIGNGFTFLFPLFVLGFFSTKKEMKSPSFVDTKNLVLQLFLMGMVVFYLLVMSPGIEFNGR</sequence>
<feature type="transmembrane region" description="Helical" evidence="1">
    <location>
        <begin position="198"/>
        <end position="221"/>
    </location>
</feature>
<evidence type="ECO:0000256" key="1">
    <source>
        <dbReference type="SAM" id="Phobius"/>
    </source>
</evidence>
<keyword evidence="3" id="KW-1185">Reference proteome</keyword>
<protein>
    <submittedName>
        <fullName evidence="2">Uncharacterized protein</fullName>
    </submittedName>
</protein>
<evidence type="ECO:0000313" key="2">
    <source>
        <dbReference type="EMBL" id="NAY92294.1"/>
    </source>
</evidence>
<gene>
    <name evidence="2" type="ORF">GTQ34_10220</name>
</gene>
<organism evidence="2 3">
    <name type="scientific">Flagellimonas ochracea</name>
    <dbReference type="NCBI Taxonomy" id="2696472"/>
    <lineage>
        <taxon>Bacteria</taxon>
        <taxon>Pseudomonadati</taxon>
        <taxon>Bacteroidota</taxon>
        <taxon>Flavobacteriia</taxon>
        <taxon>Flavobacteriales</taxon>
        <taxon>Flavobacteriaceae</taxon>
        <taxon>Flagellimonas</taxon>
    </lineage>
</organism>
<dbReference type="AlphaFoldDB" id="A0A964TDN3"/>
<dbReference type="Proteomes" id="UP000667650">
    <property type="component" value="Unassembled WGS sequence"/>
</dbReference>
<keyword evidence="1" id="KW-1133">Transmembrane helix</keyword>
<dbReference type="RefSeq" id="WP_166523719.1">
    <property type="nucleotide sequence ID" value="NZ_JAAABI010000003.1"/>
</dbReference>
<name>A0A964TDN3_9FLAO</name>
<proteinExistence type="predicted"/>
<feature type="transmembrane region" description="Helical" evidence="1">
    <location>
        <begin position="61"/>
        <end position="81"/>
    </location>
</feature>
<keyword evidence="1" id="KW-0472">Membrane</keyword>
<feature type="transmembrane region" description="Helical" evidence="1">
    <location>
        <begin position="242"/>
        <end position="259"/>
    </location>
</feature>
<dbReference type="EMBL" id="JAAABI010000003">
    <property type="protein sequence ID" value="NAY92294.1"/>
    <property type="molecule type" value="Genomic_DNA"/>
</dbReference>
<feature type="transmembrane region" description="Helical" evidence="1">
    <location>
        <begin position="172"/>
        <end position="192"/>
    </location>
</feature>
<reference evidence="2" key="1">
    <citation type="submission" date="2020-01" db="EMBL/GenBank/DDBJ databases">
        <title>Muricauda ochracea sp. nov., isolated from a tidal flat of Garorim bay in Korea.</title>
        <authorList>
            <person name="Kim D."/>
            <person name="Yoo Y."/>
            <person name="Kim J.-J."/>
        </authorList>
    </citation>
    <scope>NUCLEOTIDE SEQUENCE</scope>
    <source>
        <strain evidence="2">JGD-17</strain>
    </source>
</reference>
<evidence type="ECO:0000313" key="3">
    <source>
        <dbReference type="Proteomes" id="UP000667650"/>
    </source>
</evidence>
<keyword evidence="1" id="KW-0812">Transmembrane</keyword>
<accession>A0A964TDN3</accession>
<feature type="transmembrane region" description="Helical" evidence="1">
    <location>
        <begin position="93"/>
        <end position="112"/>
    </location>
</feature>